<comment type="similarity">
    <text evidence="1 2">Belongs to the flagella basal body rod proteins family.</text>
</comment>
<dbReference type="GO" id="GO:0071978">
    <property type="term" value="P:bacterial-type flagellum-dependent swarming motility"/>
    <property type="evidence" value="ECO:0007669"/>
    <property type="project" value="TreeGrafter"/>
</dbReference>
<dbReference type="EMBL" id="PFNG01000205">
    <property type="protein sequence ID" value="PIZ36365.1"/>
    <property type="molecule type" value="Genomic_DNA"/>
</dbReference>
<dbReference type="PANTHER" id="PTHR30435:SF19">
    <property type="entry name" value="FLAGELLAR BASAL-BODY ROD PROTEIN FLGG"/>
    <property type="match status" value="1"/>
</dbReference>
<proteinExistence type="inferred from homology"/>
<dbReference type="InterPro" id="IPR020013">
    <property type="entry name" value="Flagellar_FlgE/F/G"/>
</dbReference>
<dbReference type="RefSeq" id="WP_286677705.1">
    <property type="nucleotide sequence ID" value="NZ_MNXI01000027.1"/>
</dbReference>
<comment type="caution">
    <text evidence="6">The sequence shown here is derived from an EMBL/GenBank/DDBJ whole genome shotgun (WGS) entry which is preliminary data.</text>
</comment>
<dbReference type="InterPro" id="IPR019776">
    <property type="entry name" value="Flagellar_basal_body_rod_CS"/>
</dbReference>
<evidence type="ECO:0000256" key="2">
    <source>
        <dbReference type="RuleBase" id="RU362116"/>
    </source>
</evidence>
<gene>
    <name evidence="6" type="ORF">COY37_08680</name>
</gene>
<dbReference type="GO" id="GO:0009425">
    <property type="term" value="C:bacterial-type flagellum basal body"/>
    <property type="evidence" value="ECO:0007669"/>
    <property type="project" value="UniProtKB-SubCell"/>
</dbReference>
<keyword evidence="6" id="KW-0966">Cell projection</keyword>
<comment type="subcellular location">
    <subcellularLocation>
        <location evidence="2">Bacterial flagellum basal body</location>
    </subcellularLocation>
</comment>
<keyword evidence="2" id="KW-0975">Bacterial flagellum</keyword>
<dbReference type="AlphaFoldDB" id="A0A2M7T691"/>
<evidence type="ECO:0000259" key="5">
    <source>
        <dbReference type="Pfam" id="PF22692"/>
    </source>
</evidence>
<feature type="domain" description="Flagellar basal-body/hook protein C-terminal" evidence="4">
    <location>
        <begin position="199"/>
        <end position="243"/>
    </location>
</feature>
<keyword evidence="6" id="KW-0969">Cilium</keyword>
<evidence type="ECO:0000259" key="4">
    <source>
        <dbReference type="Pfam" id="PF06429"/>
    </source>
</evidence>
<dbReference type="Pfam" id="PF22692">
    <property type="entry name" value="LlgE_F_G_D1"/>
    <property type="match status" value="1"/>
</dbReference>
<keyword evidence="6" id="KW-0282">Flagellum</keyword>
<evidence type="ECO:0000259" key="3">
    <source>
        <dbReference type="Pfam" id="PF00460"/>
    </source>
</evidence>
<dbReference type="InterPro" id="IPR001444">
    <property type="entry name" value="Flag_bb_rod_N"/>
</dbReference>
<dbReference type="PANTHER" id="PTHR30435">
    <property type="entry name" value="FLAGELLAR PROTEIN"/>
    <property type="match status" value="1"/>
</dbReference>
<accession>A0A2M7T691</accession>
<dbReference type="Pfam" id="PF00460">
    <property type="entry name" value="Flg_bb_rod"/>
    <property type="match status" value="1"/>
</dbReference>
<dbReference type="InterPro" id="IPR037925">
    <property type="entry name" value="FlgE/F/G-like"/>
</dbReference>
<dbReference type="Pfam" id="PF06429">
    <property type="entry name" value="Flg_bbr_C"/>
    <property type="match status" value="1"/>
</dbReference>
<dbReference type="PROSITE" id="PS00588">
    <property type="entry name" value="FLAGELLA_BB_ROD"/>
    <property type="match status" value="1"/>
</dbReference>
<evidence type="ECO:0000256" key="1">
    <source>
        <dbReference type="ARBA" id="ARBA00009677"/>
    </source>
</evidence>
<reference evidence="7" key="1">
    <citation type="submission" date="2017-09" db="EMBL/GenBank/DDBJ databases">
        <title>Depth-based differentiation of microbial function through sediment-hosted aquifers and enrichment of novel symbionts in the deep terrestrial subsurface.</title>
        <authorList>
            <person name="Probst A.J."/>
            <person name="Ladd B."/>
            <person name="Jarett J.K."/>
            <person name="Geller-Mcgrath D.E."/>
            <person name="Sieber C.M.K."/>
            <person name="Emerson J.B."/>
            <person name="Anantharaman K."/>
            <person name="Thomas B.C."/>
            <person name="Malmstrom R."/>
            <person name="Stieglmeier M."/>
            <person name="Klingl A."/>
            <person name="Woyke T."/>
            <person name="Ryan C.M."/>
            <person name="Banfield J.F."/>
        </authorList>
    </citation>
    <scope>NUCLEOTIDE SEQUENCE [LARGE SCALE GENOMIC DNA]</scope>
</reference>
<dbReference type="SUPFAM" id="SSF117143">
    <property type="entry name" value="Flagellar hook protein flgE"/>
    <property type="match status" value="1"/>
</dbReference>
<dbReference type="InterPro" id="IPR010930">
    <property type="entry name" value="Flg_bb/hook_C_dom"/>
</dbReference>
<dbReference type="NCBIfam" id="TIGR03506">
    <property type="entry name" value="FlgEFG_subfam"/>
    <property type="match status" value="1"/>
</dbReference>
<dbReference type="InterPro" id="IPR053967">
    <property type="entry name" value="LlgE_F_G-like_D1"/>
</dbReference>
<evidence type="ECO:0000313" key="7">
    <source>
        <dbReference type="Proteomes" id="UP000230956"/>
    </source>
</evidence>
<protein>
    <submittedName>
        <fullName evidence="6">Flagellar basal-body rod protein FlgF</fullName>
    </submittedName>
</protein>
<feature type="domain" description="Flagellar basal body rod protein N-terminal" evidence="3">
    <location>
        <begin position="5"/>
        <end position="35"/>
    </location>
</feature>
<organism evidence="6 7">
    <name type="scientific">Candidatus Aquicultor secundus</name>
    <dbReference type="NCBI Taxonomy" id="1973895"/>
    <lineage>
        <taxon>Bacteria</taxon>
        <taxon>Bacillati</taxon>
        <taxon>Actinomycetota</taxon>
        <taxon>Candidatus Aquicultoria</taxon>
        <taxon>Candidatus Aquicultorales</taxon>
        <taxon>Candidatus Aquicultoraceae</taxon>
        <taxon>Candidatus Aquicultor</taxon>
    </lineage>
</organism>
<dbReference type="Proteomes" id="UP000230956">
    <property type="component" value="Unassembled WGS sequence"/>
</dbReference>
<sequence>MIRGLYASATGMLALMTKQDVIANNIANANTTGFKRDYASITSFPEALIYAQERSVGAKYTQSPIGSLSMGVGIGRTGFINTNGVLRQTGAKLDLALAGDGLFAIQTPAGEMYTRNGNFTKDGYGRITDQDGHLVLGEKGTIRITGNEVFVDEAGKVYVDGAYADTLKIRQFSPGNLEKAGSNTFAASSNGTKASVIVRQGYLEGSNVDATSEMVDMMAIARSFEANQRVLKSQDDILGKAVNDVGRVG</sequence>
<name>A0A2M7T691_9ACTN</name>
<evidence type="ECO:0000313" key="6">
    <source>
        <dbReference type="EMBL" id="PIZ36365.1"/>
    </source>
</evidence>
<feature type="domain" description="Flagellar hook protein FlgE/F/G-like D1" evidence="5">
    <location>
        <begin position="96"/>
        <end position="159"/>
    </location>
</feature>